<dbReference type="GO" id="GO:0030655">
    <property type="term" value="P:beta-lactam antibiotic catabolic process"/>
    <property type="evidence" value="ECO:0007669"/>
    <property type="project" value="InterPro"/>
</dbReference>
<gene>
    <name evidence="10" type="ORF">MHA02_13080</name>
</gene>
<comment type="similarity">
    <text evidence="2 6">Belongs to the class-A beta-lactamase family.</text>
</comment>
<dbReference type="GO" id="GO:0046677">
    <property type="term" value="P:response to antibiotic"/>
    <property type="evidence" value="ECO:0007669"/>
    <property type="project" value="UniProtKB-UniRule"/>
</dbReference>
<dbReference type="PROSITE" id="PS51318">
    <property type="entry name" value="TAT"/>
    <property type="match status" value="1"/>
</dbReference>
<comment type="catalytic activity">
    <reaction evidence="1 6">
        <text>a beta-lactam + H2O = a substituted beta-amino acid</text>
        <dbReference type="Rhea" id="RHEA:20401"/>
        <dbReference type="ChEBI" id="CHEBI:15377"/>
        <dbReference type="ChEBI" id="CHEBI:35627"/>
        <dbReference type="ChEBI" id="CHEBI:140347"/>
        <dbReference type="EC" id="3.5.2.6"/>
    </reaction>
</comment>
<dbReference type="SUPFAM" id="SSF56601">
    <property type="entry name" value="beta-lactamase/transpeptidase-like"/>
    <property type="match status" value="1"/>
</dbReference>
<dbReference type="PRINTS" id="PR00118">
    <property type="entry name" value="BLACTAMASEA"/>
</dbReference>
<keyword evidence="8" id="KW-0732">Signal</keyword>
<dbReference type="PANTHER" id="PTHR35333">
    <property type="entry name" value="BETA-LACTAMASE"/>
    <property type="match status" value="1"/>
</dbReference>
<feature type="signal peptide" evidence="8">
    <location>
        <begin position="1"/>
        <end position="30"/>
    </location>
</feature>
<evidence type="ECO:0000259" key="9">
    <source>
        <dbReference type="Pfam" id="PF13354"/>
    </source>
</evidence>
<dbReference type="InterPro" id="IPR023650">
    <property type="entry name" value="Beta-lactam_class-A_AS"/>
</dbReference>
<sequence length="295" mass="30762">MLVGMITRRSFVAAGPALALSGSIPGPAFATTSSAEEAFARIEAAVGGRLGVATLDTGSGRRLSYRAEARFPLCSTFKLLAAAAILAQVDKRREQLDRRVPYTTADLVDYSPTTKIRAAEGAMPLADICEAAITLSDNTAGNLMLAQIGGPAGLTAFLRAGDDAVTRLDRIEPDLNEALPDDPRDTTSPRAMVSDLERLVVGDALSAGSRGQLTAWLLANQTGGTRLRAGMPRDWRVGDKTGTGDRGTANDVGILLPPGGAPILAAVYLTESTGSAEQRNAAIADTARTIVRTLT</sequence>
<evidence type="ECO:0000256" key="3">
    <source>
        <dbReference type="ARBA" id="ARBA00012865"/>
    </source>
</evidence>
<dbReference type="InterPro" id="IPR012338">
    <property type="entry name" value="Beta-lactam/transpept-like"/>
</dbReference>
<feature type="chain" id="PRO_5022143307" description="Beta-lactamase" evidence="8">
    <location>
        <begin position="31"/>
        <end position="295"/>
    </location>
</feature>
<dbReference type="PANTHER" id="PTHR35333:SF3">
    <property type="entry name" value="BETA-LACTAMASE-TYPE TRANSPEPTIDASE FOLD CONTAINING PROTEIN"/>
    <property type="match status" value="1"/>
</dbReference>
<reference evidence="10 11" key="1">
    <citation type="submission" date="2019-07" db="EMBL/GenBank/DDBJ databases">
        <title>Whole genome shotgun sequence of Methylobacterium haplocladii NBRC 107714.</title>
        <authorList>
            <person name="Hosoyama A."/>
            <person name="Uohara A."/>
            <person name="Ohji S."/>
            <person name="Ichikawa N."/>
        </authorList>
    </citation>
    <scope>NUCLEOTIDE SEQUENCE [LARGE SCALE GENOMIC DNA]</scope>
    <source>
        <strain evidence="10 11">NBRC 107714</strain>
    </source>
</reference>
<evidence type="ECO:0000313" key="11">
    <source>
        <dbReference type="Proteomes" id="UP000321258"/>
    </source>
</evidence>
<evidence type="ECO:0000256" key="7">
    <source>
        <dbReference type="SAM" id="MobiDB-lite"/>
    </source>
</evidence>
<evidence type="ECO:0000256" key="4">
    <source>
        <dbReference type="ARBA" id="ARBA00022801"/>
    </source>
</evidence>
<dbReference type="EMBL" id="BJZT01000012">
    <property type="protein sequence ID" value="GEO98920.1"/>
    <property type="molecule type" value="Genomic_DNA"/>
</dbReference>
<dbReference type="Pfam" id="PF13354">
    <property type="entry name" value="Beta-lactamase2"/>
    <property type="match status" value="1"/>
</dbReference>
<evidence type="ECO:0000256" key="6">
    <source>
        <dbReference type="RuleBase" id="RU361140"/>
    </source>
</evidence>
<protein>
    <recommendedName>
        <fullName evidence="3 6">Beta-lactamase</fullName>
        <ecNumber evidence="3 6">3.5.2.6</ecNumber>
    </recommendedName>
</protein>
<dbReference type="PROSITE" id="PS00146">
    <property type="entry name" value="BETA_LACTAMASE_A"/>
    <property type="match status" value="1"/>
</dbReference>
<evidence type="ECO:0000256" key="5">
    <source>
        <dbReference type="ARBA" id="ARBA00023251"/>
    </source>
</evidence>
<feature type="region of interest" description="Disordered" evidence="7">
    <location>
        <begin position="229"/>
        <end position="252"/>
    </location>
</feature>
<dbReference type="Gene3D" id="3.40.710.10">
    <property type="entry name" value="DD-peptidase/beta-lactamase superfamily"/>
    <property type="match status" value="1"/>
</dbReference>
<evidence type="ECO:0000313" key="10">
    <source>
        <dbReference type="EMBL" id="GEO98920.1"/>
    </source>
</evidence>
<feature type="domain" description="Beta-lactamase class A catalytic" evidence="9">
    <location>
        <begin position="52"/>
        <end position="268"/>
    </location>
</feature>
<organism evidence="10 11">
    <name type="scientific">Methylobacterium haplocladii</name>
    <dbReference type="NCBI Taxonomy" id="1176176"/>
    <lineage>
        <taxon>Bacteria</taxon>
        <taxon>Pseudomonadati</taxon>
        <taxon>Pseudomonadota</taxon>
        <taxon>Alphaproteobacteria</taxon>
        <taxon>Hyphomicrobiales</taxon>
        <taxon>Methylobacteriaceae</taxon>
        <taxon>Methylobacterium</taxon>
    </lineage>
</organism>
<dbReference type="NCBIfam" id="NF033103">
    <property type="entry name" value="bla_class_A"/>
    <property type="match status" value="1"/>
</dbReference>
<keyword evidence="11" id="KW-1185">Reference proteome</keyword>
<dbReference type="InterPro" id="IPR045155">
    <property type="entry name" value="Beta-lactam_cat"/>
</dbReference>
<evidence type="ECO:0000256" key="8">
    <source>
        <dbReference type="SAM" id="SignalP"/>
    </source>
</evidence>
<comment type="caution">
    <text evidence="10">The sequence shown here is derived from an EMBL/GenBank/DDBJ whole genome shotgun (WGS) entry which is preliminary data.</text>
</comment>
<dbReference type="Proteomes" id="UP000321258">
    <property type="component" value="Unassembled WGS sequence"/>
</dbReference>
<keyword evidence="4 6" id="KW-0378">Hydrolase</keyword>
<dbReference type="EC" id="3.5.2.6" evidence="3 6"/>
<dbReference type="InterPro" id="IPR006311">
    <property type="entry name" value="TAT_signal"/>
</dbReference>
<proteinExistence type="inferred from homology"/>
<evidence type="ECO:0000256" key="2">
    <source>
        <dbReference type="ARBA" id="ARBA00009009"/>
    </source>
</evidence>
<keyword evidence="5 6" id="KW-0046">Antibiotic resistance</keyword>
<feature type="compositionally biased region" description="Basic and acidic residues" evidence="7">
    <location>
        <begin position="231"/>
        <end position="243"/>
    </location>
</feature>
<dbReference type="InterPro" id="IPR000871">
    <property type="entry name" value="Beta-lactam_class-A"/>
</dbReference>
<accession>A0A512IMI4</accession>
<evidence type="ECO:0000256" key="1">
    <source>
        <dbReference type="ARBA" id="ARBA00001526"/>
    </source>
</evidence>
<dbReference type="AlphaFoldDB" id="A0A512IMI4"/>
<name>A0A512IMI4_9HYPH</name>
<dbReference type="GO" id="GO:0008800">
    <property type="term" value="F:beta-lactamase activity"/>
    <property type="evidence" value="ECO:0007669"/>
    <property type="project" value="UniProtKB-UniRule"/>
</dbReference>